<sequence>EIIEKISFNRNSKGDVVRFQKRDQGTDTMSPRYLWRNSSLGDISSADKLSGWIPLPGMTKSKSDIYLSKSGQWEMISDIRTDEVKVYKIDKNTASYENIIETVITSTSTSECGCENDTCSPKSTETPTDSSQTETTKIETVKKNKIIHTSRLSSEERDKALQELEEIVSGNFLKKIKDFSTKSYSLDTKGKMNEFLSSMLRLDLSGLASESSSESEKQNKNDSEDEMLEFGCGRVAALAKHFSRMGEAGIIRGRGGTFNRGNRGRSTSRGFYKSEPDVSNIPDWEISPRPGEIILPSNHLSKQNGGVSVFSAVGFSMDRLLDIGQGVVIKEVK</sequence>
<proteinExistence type="predicted"/>
<dbReference type="EMBL" id="GEDC01012059">
    <property type="protein sequence ID" value="JAS25239.1"/>
    <property type="molecule type" value="Transcribed_RNA"/>
</dbReference>
<accession>A0A1B6DHR6</accession>
<gene>
    <name evidence="1" type="ORF">g.1294</name>
</gene>
<dbReference type="AlphaFoldDB" id="A0A1B6DHR6"/>
<evidence type="ECO:0000313" key="1">
    <source>
        <dbReference type="EMBL" id="JAS25239.1"/>
    </source>
</evidence>
<reference evidence="1" key="1">
    <citation type="submission" date="2015-12" db="EMBL/GenBank/DDBJ databases">
        <title>De novo transcriptome assembly of four potential Pierce s Disease insect vectors from Arizona vineyards.</title>
        <authorList>
            <person name="Tassone E.E."/>
        </authorList>
    </citation>
    <scope>NUCLEOTIDE SEQUENCE</scope>
</reference>
<feature type="non-terminal residue" evidence="1">
    <location>
        <position position="333"/>
    </location>
</feature>
<feature type="non-terminal residue" evidence="1">
    <location>
        <position position="1"/>
    </location>
</feature>
<protein>
    <submittedName>
        <fullName evidence="1">Uncharacterized protein</fullName>
    </submittedName>
</protein>
<organism evidence="1">
    <name type="scientific">Clastoptera arizonana</name>
    <name type="common">Arizona spittle bug</name>
    <dbReference type="NCBI Taxonomy" id="38151"/>
    <lineage>
        <taxon>Eukaryota</taxon>
        <taxon>Metazoa</taxon>
        <taxon>Ecdysozoa</taxon>
        <taxon>Arthropoda</taxon>
        <taxon>Hexapoda</taxon>
        <taxon>Insecta</taxon>
        <taxon>Pterygota</taxon>
        <taxon>Neoptera</taxon>
        <taxon>Paraneoptera</taxon>
        <taxon>Hemiptera</taxon>
        <taxon>Auchenorrhyncha</taxon>
        <taxon>Cercopoidea</taxon>
        <taxon>Clastopteridae</taxon>
        <taxon>Clastoptera</taxon>
    </lineage>
</organism>
<name>A0A1B6DHR6_9HEMI</name>